<evidence type="ECO:0000313" key="3">
    <source>
        <dbReference type="Proteomes" id="UP001595937"/>
    </source>
</evidence>
<keyword evidence="3" id="KW-1185">Reference proteome</keyword>
<dbReference type="InterPro" id="IPR016181">
    <property type="entry name" value="Acyl_CoA_acyltransferase"/>
</dbReference>
<dbReference type="GeneID" id="303298012"/>
<gene>
    <name evidence="2" type="ORF">ACFPK8_11120</name>
</gene>
<feature type="domain" description="N-acetyltransferase" evidence="1">
    <location>
        <begin position="2"/>
        <end position="157"/>
    </location>
</feature>
<accession>A0ABW0FF89</accession>
<organism evidence="2 3">
    <name type="scientific">Brachybacterium tyrofermentans</name>
    <dbReference type="NCBI Taxonomy" id="47848"/>
    <lineage>
        <taxon>Bacteria</taxon>
        <taxon>Bacillati</taxon>
        <taxon>Actinomycetota</taxon>
        <taxon>Actinomycetes</taxon>
        <taxon>Micrococcales</taxon>
        <taxon>Dermabacteraceae</taxon>
        <taxon>Brachybacterium</taxon>
    </lineage>
</organism>
<dbReference type="SUPFAM" id="SSF55729">
    <property type="entry name" value="Acyl-CoA N-acyltransferases (Nat)"/>
    <property type="match status" value="1"/>
</dbReference>
<evidence type="ECO:0000259" key="1">
    <source>
        <dbReference type="PROSITE" id="PS51186"/>
    </source>
</evidence>
<dbReference type="InterPro" id="IPR000182">
    <property type="entry name" value="GNAT_dom"/>
</dbReference>
<dbReference type="EMBL" id="JBHSLN010000024">
    <property type="protein sequence ID" value="MFC5298062.1"/>
    <property type="molecule type" value="Genomic_DNA"/>
</dbReference>
<comment type="caution">
    <text evidence="2">The sequence shown here is derived from an EMBL/GenBank/DDBJ whole genome shotgun (WGS) entry which is preliminary data.</text>
</comment>
<protein>
    <submittedName>
        <fullName evidence="2">GNAT family N-acetyltransferase</fullName>
        <ecNumber evidence="2">2.3.-.-</ecNumber>
    </submittedName>
</protein>
<dbReference type="Pfam" id="PF00583">
    <property type="entry name" value="Acetyltransf_1"/>
    <property type="match status" value="1"/>
</dbReference>
<proteinExistence type="predicted"/>
<evidence type="ECO:0000313" key="2">
    <source>
        <dbReference type="EMBL" id="MFC5298062.1"/>
    </source>
</evidence>
<dbReference type="Proteomes" id="UP001595937">
    <property type="component" value="Unassembled WGS sequence"/>
</dbReference>
<name>A0ABW0FF89_9MICO</name>
<dbReference type="PROSITE" id="PS51186">
    <property type="entry name" value="GNAT"/>
    <property type="match status" value="1"/>
</dbReference>
<sequence length="169" mass="17739">MTTWSTCPERPGDEAAVREILTAAFPTTEEADLVDALRADPSAWVEGLSVVALDDEGHPAAHALLTRAHVGGEEVLALAPCATRPEVQRGGAGSAAIRAGLAAARDRGENVVVVLGHPAYYPRFGFEPASRFGITAPFEAPDDAFLVLALDPGRPVPRGEVLYARAFGI</sequence>
<dbReference type="EC" id="2.3.-.-" evidence="2"/>
<keyword evidence="2" id="KW-0012">Acyltransferase</keyword>
<keyword evidence="2" id="KW-0808">Transferase</keyword>
<dbReference type="Gene3D" id="3.40.630.30">
    <property type="match status" value="1"/>
</dbReference>
<dbReference type="GO" id="GO:0016746">
    <property type="term" value="F:acyltransferase activity"/>
    <property type="evidence" value="ECO:0007669"/>
    <property type="project" value="UniProtKB-KW"/>
</dbReference>
<dbReference type="RefSeq" id="WP_343924907.1">
    <property type="nucleotide sequence ID" value="NZ_BAAAIR010000043.1"/>
</dbReference>
<reference evidence="3" key="1">
    <citation type="journal article" date="2019" name="Int. J. Syst. Evol. Microbiol.">
        <title>The Global Catalogue of Microorganisms (GCM) 10K type strain sequencing project: providing services to taxonomists for standard genome sequencing and annotation.</title>
        <authorList>
            <consortium name="The Broad Institute Genomics Platform"/>
            <consortium name="The Broad Institute Genome Sequencing Center for Infectious Disease"/>
            <person name="Wu L."/>
            <person name="Ma J."/>
        </authorList>
    </citation>
    <scope>NUCLEOTIDE SEQUENCE [LARGE SCALE GENOMIC DNA]</scope>
    <source>
        <strain evidence="3">CGMCC 1.16455</strain>
    </source>
</reference>